<dbReference type="NCBIfam" id="TIGR01549">
    <property type="entry name" value="HAD-SF-IA-v1"/>
    <property type="match status" value="1"/>
</dbReference>
<dbReference type="InterPro" id="IPR023214">
    <property type="entry name" value="HAD_sf"/>
</dbReference>
<dbReference type="PANTHER" id="PTHR47478">
    <property type="match status" value="1"/>
</dbReference>
<keyword evidence="2" id="KW-1185">Reference proteome</keyword>
<dbReference type="SFLD" id="SFLDS00003">
    <property type="entry name" value="Haloacid_Dehalogenase"/>
    <property type="match status" value="1"/>
</dbReference>
<dbReference type="Gene3D" id="1.10.150.240">
    <property type="entry name" value="Putative phosphatase, domain 2"/>
    <property type="match status" value="1"/>
</dbReference>
<gene>
    <name evidence="1" type="ORF">LCY76_13970</name>
</gene>
<dbReference type="PANTHER" id="PTHR47478:SF1">
    <property type="entry name" value="PYRIMIDINE 5'-NUCLEOTIDASE YJJG"/>
    <property type="match status" value="1"/>
</dbReference>
<dbReference type="GO" id="GO:0016787">
    <property type="term" value="F:hydrolase activity"/>
    <property type="evidence" value="ECO:0007669"/>
    <property type="project" value="UniProtKB-KW"/>
</dbReference>
<dbReference type="Gene3D" id="3.40.50.1000">
    <property type="entry name" value="HAD superfamily/HAD-like"/>
    <property type="match status" value="1"/>
</dbReference>
<dbReference type="SFLD" id="SFLDG01129">
    <property type="entry name" value="C1.5:_HAD__Beta-PGM__Phosphata"/>
    <property type="match status" value="1"/>
</dbReference>
<evidence type="ECO:0000313" key="2">
    <source>
        <dbReference type="Proteomes" id="UP001139011"/>
    </source>
</evidence>
<organism evidence="1 2">
    <name type="scientific">Fictibacillus marinisediminis</name>
    <dbReference type="NCBI Taxonomy" id="2878389"/>
    <lineage>
        <taxon>Bacteria</taxon>
        <taxon>Bacillati</taxon>
        <taxon>Bacillota</taxon>
        <taxon>Bacilli</taxon>
        <taxon>Bacillales</taxon>
        <taxon>Fictibacillaceae</taxon>
        <taxon>Fictibacillus</taxon>
    </lineage>
</organism>
<dbReference type="RefSeq" id="WP_272885617.1">
    <property type="nucleotide sequence ID" value="NZ_JAIWJX010000002.1"/>
</dbReference>
<dbReference type="InterPro" id="IPR036412">
    <property type="entry name" value="HAD-like_sf"/>
</dbReference>
<dbReference type="InterPro" id="IPR023198">
    <property type="entry name" value="PGP-like_dom2"/>
</dbReference>
<sequence>MKANGIFFDLDNTLFDYDRTFGLAAMQSFTEMYGERMILGCTKMNLELDWFRIFKTYCDYFWAGYECGDLSRTAYQNKRFLTSLQACGLKAGSHRAAAVFEERLRTYIPSYCQLFAGVSQLLQELCDRKMLMGIITNGEKTVQRNKIEALNLTNWIKPQHVFISDEMNVQKPNPVIFLKIQEQTDCSNPLYVGDSWDQDIFPATVSGWKAVWLTTRRSEPKTQGSHLEYRRAASVSELNQLLISYIE</sequence>
<accession>A0A9X2BFW4</accession>
<keyword evidence="1" id="KW-0378">Hydrolase</keyword>
<reference evidence="1" key="1">
    <citation type="submission" date="2021-09" db="EMBL/GenBank/DDBJ databases">
        <title>Genome analysis of Fictibacillus sp. KIGAM418 isolated from marine sediment.</title>
        <authorList>
            <person name="Seo M.-J."/>
            <person name="Cho E.-S."/>
            <person name="Hwang C.Y."/>
        </authorList>
    </citation>
    <scope>NUCLEOTIDE SEQUENCE</scope>
    <source>
        <strain evidence="1">KIGAM418</strain>
    </source>
</reference>
<dbReference type="Proteomes" id="UP001139011">
    <property type="component" value="Unassembled WGS sequence"/>
</dbReference>
<dbReference type="InterPro" id="IPR006439">
    <property type="entry name" value="HAD-SF_hydro_IA"/>
</dbReference>
<proteinExistence type="predicted"/>
<evidence type="ECO:0000313" key="1">
    <source>
        <dbReference type="EMBL" id="MCK6257697.1"/>
    </source>
</evidence>
<comment type="caution">
    <text evidence="1">The sequence shown here is derived from an EMBL/GenBank/DDBJ whole genome shotgun (WGS) entry which is preliminary data.</text>
</comment>
<dbReference type="SUPFAM" id="SSF56784">
    <property type="entry name" value="HAD-like"/>
    <property type="match status" value="1"/>
</dbReference>
<dbReference type="AlphaFoldDB" id="A0A9X2BFW4"/>
<dbReference type="EMBL" id="JAIWJX010000002">
    <property type="protein sequence ID" value="MCK6257697.1"/>
    <property type="molecule type" value="Genomic_DNA"/>
</dbReference>
<dbReference type="Pfam" id="PF13419">
    <property type="entry name" value="HAD_2"/>
    <property type="match status" value="1"/>
</dbReference>
<name>A0A9X2BFW4_9BACL</name>
<dbReference type="InterPro" id="IPR041492">
    <property type="entry name" value="HAD_2"/>
</dbReference>
<dbReference type="InterPro" id="IPR052550">
    <property type="entry name" value="Pyrimidine_5'-ntase_YjjG"/>
</dbReference>
<protein>
    <submittedName>
        <fullName evidence="1">HAD family hydrolase</fullName>
    </submittedName>
</protein>